<dbReference type="InterPro" id="IPR029787">
    <property type="entry name" value="Nucleotide_cyclase"/>
</dbReference>
<evidence type="ECO:0000259" key="4">
    <source>
        <dbReference type="PROSITE" id="PS50887"/>
    </source>
</evidence>
<reference evidence="5 6" key="1">
    <citation type="journal article" date="2009" name="Appl. Environ. Microbiol.">
        <title>Community genomic and proteomic analyses of chemoautotrophic iron-oxidizing "Leptospirillum rubarum" (Group II) and "Leptospirillum ferrodiazotrophum" (Group III) bacteria in acid mine drainage biofilms.</title>
        <authorList>
            <person name="Goltsman D.S."/>
            <person name="Denef V.J."/>
            <person name="Singer S.W."/>
            <person name="VerBerkmoes N.C."/>
            <person name="Lefsrud M."/>
            <person name="Mueller R.S."/>
            <person name="Dick G.J."/>
            <person name="Sun C.L."/>
            <person name="Wheeler K.E."/>
            <person name="Zemla A."/>
            <person name="Baker B.J."/>
            <person name="Hauser L."/>
            <person name="Land M."/>
            <person name="Shah M.B."/>
            <person name="Thelen M.P."/>
            <person name="Hettich R.L."/>
            <person name="Banfield J.F."/>
        </authorList>
    </citation>
    <scope>NUCLEOTIDE SEQUENCE [LARGE SCALE GENOMIC DNA]</scope>
</reference>
<dbReference type="GO" id="GO:0005886">
    <property type="term" value="C:plasma membrane"/>
    <property type="evidence" value="ECO:0007669"/>
    <property type="project" value="TreeGrafter"/>
</dbReference>
<dbReference type="EMBL" id="GG693863">
    <property type="protein sequence ID" value="EES53377.1"/>
    <property type="molecule type" value="Genomic_DNA"/>
</dbReference>
<proteinExistence type="predicted"/>
<dbReference type="NCBIfam" id="TIGR00254">
    <property type="entry name" value="GGDEF"/>
    <property type="match status" value="1"/>
</dbReference>
<dbReference type="PROSITE" id="PS50887">
    <property type="entry name" value="GGDEF"/>
    <property type="match status" value="1"/>
</dbReference>
<evidence type="ECO:0000256" key="3">
    <source>
        <dbReference type="SAM" id="MobiDB-lite"/>
    </source>
</evidence>
<dbReference type="SUPFAM" id="SSF55073">
    <property type="entry name" value="Nucleotide cyclase"/>
    <property type="match status" value="1"/>
</dbReference>
<organism evidence="5 6">
    <name type="scientific">Leptospirillum ferrodiazotrophum</name>
    <dbReference type="NCBI Taxonomy" id="412449"/>
    <lineage>
        <taxon>Bacteria</taxon>
        <taxon>Pseudomonadati</taxon>
        <taxon>Nitrospirota</taxon>
        <taxon>Nitrospiria</taxon>
        <taxon>Nitrospirales</taxon>
        <taxon>Nitrospiraceae</taxon>
        <taxon>Leptospirillum</taxon>
    </lineage>
</organism>
<dbReference type="InterPro" id="IPR000160">
    <property type="entry name" value="GGDEF_dom"/>
</dbReference>
<dbReference type="GO" id="GO:0052621">
    <property type="term" value="F:diguanylate cyclase activity"/>
    <property type="evidence" value="ECO:0007669"/>
    <property type="project" value="UniProtKB-EC"/>
</dbReference>
<evidence type="ECO:0000313" key="6">
    <source>
        <dbReference type="Proteomes" id="UP000009374"/>
    </source>
</evidence>
<dbReference type="Gene3D" id="3.30.70.270">
    <property type="match status" value="1"/>
</dbReference>
<evidence type="ECO:0000256" key="1">
    <source>
        <dbReference type="ARBA" id="ARBA00012528"/>
    </source>
</evidence>
<dbReference type="Proteomes" id="UP000009374">
    <property type="component" value="Unassembled WGS sequence"/>
</dbReference>
<comment type="catalytic activity">
    <reaction evidence="2">
        <text>2 GTP = 3',3'-c-di-GMP + 2 diphosphate</text>
        <dbReference type="Rhea" id="RHEA:24898"/>
        <dbReference type="ChEBI" id="CHEBI:33019"/>
        <dbReference type="ChEBI" id="CHEBI:37565"/>
        <dbReference type="ChEBI" id="CHEBI:58805"/>
        <dbReference type="EC" id="2.7.7.65"/>
    </reaction>
</comment>
<dbReference type="CDD" id="cd01949">
    <property type="entry name" value="GGDEF"/>
    <property type="match status" value="1"/>
</dbReference>
<feature type="region of interest" description="Disordered" evidence="3">
    <location>
        <begin position="344"/>
        <end position="363"/>
    </location>
</feature>
<sequence length="363" mass="40531">MLRYIESKPASAEIFRMVIQKMAEWGCAFTPVHYTVVYEYVSGINPPLIEAVNGLLKQSSSLVGEDLEKIFVKYIVPDYVLPLNDYRGSLAKQLQSILQNISSSTTRTAQEAERVKNGMESYSHSLQEDGLDEKTFRTLVDAVLKDTLSIRESSSSLNAELLKNQKKIDCLQDELRIAREEAMVDPLTEILNRRGFSTKINDLFREGKFSGIPCALLMIDIDHFKKINDSYGHIIGDKAIIAVSKVLRGSVGENVFIGRVGGEEFAVFSPKTTSEEGLALAERLRQNIMKIEITNPSTRQKISTMTVSIGIDLAPFSGEWERMFERADKALYASKSSGRNKVTLWTSKTPDIKNSKNPSGSNS</sequence>
<dbReference type="GO" id="GO:1902201">
    <property type="term" value="P:negative regulation of bacterial-type flagellum-dependent cell motility"/>
    <property type="evidence" value="ECO:0007669"/>
    <property type="project" value="TreeGrafter"/>
</dbReference>
<dbReference type="AlphaFoldDB" id="C6HVF9"/>
<gene>
    <name evidence="5" type="ORF">UBAL3_79160004</name>
</gene>
<keyword evidence="6" id="KW-1185">Reference proteome</keyword>
<evidence type="ECO:0000256" key="2">
    <source>
        <dbReference type="ARBA" id="ARBA00034247"/>
    </source>
</evidence>
<evidence type="ECO:0000313" key="5">
    <source>
        <dbReference type="EMBL" id="EES53377.1"/>
    </source>
</evidence>
<dbReference type="Pfam" id="PF00990">
    <property type="entry name" value="GGDEF"/>
    <property type="match status" value="1"/>
</dbReference>
<dbReference type="SMART" id="SM00267">
    <property type="entry name" value="GGDEF"/>
    <property type="match status" value="1"/>
</dbReference>
<dbReference type="PANTHER" id="PTHR45138">
    <property type="entry name" value="REGULATORY COMPONENTS OF SENSORY TRANSDUCTION SYSTEM"/>
    <property type="match status" value="1"/>
</dbReference>
<dbReference type="FunFam" id="3.30.70.270:FF:000001">
    <property type="entry name" value="Diguanylate cyclase domain protein"/>
    <property type="match status" value="1"/>
</dbReference>
<dbReference type="EC" id="2.7.7.65" evidence="1"/>
<accession>C6HVF9</accession>
<name>C6HVF9_9BACT</name>
<protein>
    <recommendedName>
        <fullName evidence="1">diguanylate cyclase</fullName>
        <ecNumber evidence="1">2.7.7.65</ecNumber>
    </recommendedName>
</protein>
<dbReference type="InterPro" id="IPR050469">
    <property type="entry name" value="Diguanylate_Cyclase"/>
</dbReference>
<feature type="domain" description="GGDEF" evidence="4">
    <location>
        <begin position="212"/>
        <end position="347"/>
    </location>
</feature>
<dbReference type="GO" id="GO:0043709">
    <property type="term" value="P:cell adhesion involved in single-species biofilm formation"/>
    <property type="evidence" value="ECO:0007669"/>
    <property type="project" value="TreeGrafter"/>
</dbReference>
<dbReference type="InterPro" id="IPR043128">
    <property type="entry name" value="Rev_trsase/Diguanyl_cyclase"/>
</dbReference>
<dbReference type="PANTHER" id="PTHR45138:SF9">
    <property type="entry name" value="DIGUANYLATE CYCLASE DGCM-RELATED"/>
    <property type="match status" value="1"/>
</dbReference>